<accession>A0A0A0HVC0</accession>
<dbReference type="KEGG" id="pbn:PADG_11777"/>
<dbReference type="InParanoid" id="A0A0A0HVC0"/>
<dbReference type="AlphaFoldDB" id="A0A0A0HVC0"/>
<gene>
    <name evidence="1" type="ORF">PADG_11777</name>
</gene>
<reference evidence="1 2" key="1">
    <citation type="journal article" date="2011" name="PLoS Genet.">
        <title>Comparative genomic analysis of human fungal pathogens causing paracoccidioidomycosis.</title>
        <authorList>
            <person name="Desjardins C.A."/>
            <person name="Champion M.D."/>
            <person name="Holder J.W."/>
            <person name="Muszewska A."/>
            <person name="Goldberg J."/>
            <person name="Bailao A.M."/>
            <person name="Brigido M.M."/>
            <person name="Ferreira M.E."/>
            <person name="Garcia A.M."/>
            <person name="Grynberg M."/>
            <person name="Gujja S."/>
            <person name="Heiman D.I."/>
            <person name="Henn M.R."/>
            <person name="Kodira C.D."/>
            <person name="Leon-Narvaez H."/>
            <person name="Longo L.V."/>
            <person name="Ma L.J."/>
            <person name="Malavazi I."/>
            <person name="Matsuo A.L."/>
            <person name="Morais F.V."/>
            <person name="Pereira M."/>
            <person name="Rodriguez-Brito S."/>
            <person name="Sakthikumar S."/>
            <person name="Salem-Izacc S.M."/>
            <person name="Sykes S.M."/>
            <person name="Teixeira M.M."/>
            <person name="Vallejo M.C."/>
            <person name="Walter M.E."/>
            <person name="Yandava C."/>
            <person name="Young S."/>
            <person name="Zeng Q."/>
            <person name="Zucker J."/>
            <person name="Felipe M.S."/>
            <person name="Goldman G.H."/>
            <person name="Haas B.J."/>
            <person name="McEwen J.G."/>
            <person name="Nino-Vega G."/>
            <person name="Puccia R."/>
            <person name="San-Blas G."/>
            <person name="Soares C.M."/>
            <person name="Birren B.W."/>
            <person name="Cuomo C.A."/>
        </authorList>
    </citation>
    <scope>NUCLEOTIDE SEQUENCE [LARGE SCALE GENOMIC DNA]</scope>
    <source>
        <strain evidence="1 2">Pb18</strain>
    </source>
</reference>
<dbReference type="Proteomes" id="UP000001628">
    <property type="component" value="Unassembled WGS sequence"/>
</dbReference>
<dbReference type="VEuPathDB" id="FungiDB:PADG_11777"/>
<evidence type="ECO:0000313" key="2">
    <source>
        <dbReference type="Proteomes" id="UP000001628"/>
    </source>
</evidence>
<name>A0A0A0HVC0_PARBD</name>
<proteinExistence type="predicted"/>
<protein>
    <submittedName>
        <fullName evidence="1">Uncharacterized protein</fullName>
    </submittedName>
</protein>
<dbReference type="RefSeq" id="XP_010760501.1">
    <property type="nucleotide sequence ID" value="XM_010762199.1"/>
</dbReference>
<evidence type="ECO:0000313" key="1">
    <source>
        <dbReference type="EMBL" id="KGM91991.1"/>
    </source>
</evidence>
<keyword evidence="2" id="KW-1185">Reference proteome</keyword>
<dbReference type="EMBL" id="KN275961">
    <property type="protein sequence ID" value="KGM91991.1"/>
    <property type="molecule type" value="Genomic_DNA"/>
</dbReference>
<dbReference type="HOGENOM" id="CLU_2250894_0_0_1"/>
<sequence>MSDGDVASDLALINRPSAVEIQNIEIWKVVLNLNTTVSRATLPLRPILSIQQTPWLRKTSSFANSTEYRKHINRVLKKGLGRLHINISSFFDTYFEDITTQLGV</sequence>
<organism evidence="1 2">
    <name type="scientific">Paracoccidioides brasiliensis (strain Pb18)</name>
    <dbReference type="NCBI Taxonomy" id="502780"/>
    <lineage>
        <taxon>Eukaryota</taxon>
        <taxon>Fungi</taxon>
        <taxon>Dikarya</taxon>
        <taxon>Ascomycota</taxon>
        <taxon>Pezizomycotina</taxon>
        <taxon>Eurotiomycetes</taxon>
        <taxon>Eurotiomycetidae</taxon>
        <taxon>Onygenales</taxon>
        <taxon>Ajellomycetaceae</taxon>
        <taxon>Paracoccidioides</taxon>
    </lineage>
</organism>
<dbReference type="GeneID" id="22587674"/>